<keyword evidence="3" id="KW-1185">Reference proteome</keyword>
<dbReference type="AlphaFoldDB" id="A0A7R9KQH4"/>
<evidence type="ECO:0000313" key="2">
    <source>
        <dbReference type="EMBL" id="CAD7627242.1"/>
    </source>
</evidence>
<dbReference type="PANTHER" id="PTHR13943">
    <property type="entry name" value="HRAS-LIKE SUPPRESSOR - RELATED"/>
    <property type="match status" value="1"/>
</dbReference>
<dbReference type="Proteomes" id="UP000759131">
    <property type="component" value="Unassembled WGS sequence"/>
</dbReference>
<evidence type="ECO:0000313" key="3">
    <source>
        <dbReference type="Proteomes" id="UP000759131"/>
    </source>
</evidence>
<reference evidence="2" key="1">
    <citation type="submission" date="2020-11" db="EMBL/GenBank/DDBJ databases">
        <authorList>
            <person name="Tran Van P."/>
        </authorList>
    </citation>
    <scope>NUCLEOTIDE SEQUENCE</scope>
</reference>
<feature type="region of interest" description="Disordered" evidence="1">
    <location>
        <begin position="201"/>
        <end position="227"/>
    </location>
</feature>
<dbReference type="OrthoDB" id="6502854at2759"/>
<name>A0A7R9KQH4_9ACAR</name>
<dbReference type="EMBL" id="CAJPIZ010004559">
    <property type="protein sequence ID" value="CAG2107672.1"/>
    <property type="molecule type" value="Genomic_DNA"/>
</dbReference>
<dbReference type="GO" id="GO:0016410">
    <property type="term" value="F:N-acyltransferase activity"/>
    <property type="evidence" value="ECO:0007669"/>
    <property type="project" value="TreeGrafter"/>
</dbReference>
<dbReference type="GO" id="GO:0005737">
    <property type="term" value="C:cytoplasm"/>
    <property type="evidence" value="ECO:0007669"/>
    <property type="project" value="TreeGrafter"/>
</dbReference>
<proteinExistence type="predicted"/>
<sequence length="494" mass="55820">MVTGDLIEILIPVPTDDPKTVTVGRNRSHWALVESVDPRGNIRCYHLARDPLSAPTRRVVRWEPLVNILDECADIGADGFVYWRCNNQHRLARQLLAITGRHGPPPLDVVFGEINKFRDREVAFDPDGCNAEHYCTYWRYGIGWSSGRHPPQQIVAKAEHEMREMAAQAAAEARAQAPDGTPLVTTIGTTIGKPVAATKGIRKRMSRTDKYAAKAPAPDSTVQPTVNPKFKPRVQFQAVSGGSRDIEVLSSEPTSDVKPPPVVVKKGKGRRVLRHLANLHSNSMGLKPSKYARRWPPGAVKARDLIQIRCVGAYGPYSHWALCESVDKTGCIWCFHVRSCAPAPDGRQRAIVRYERLEDILMAMADQWTGLVPDWRVNNQQKLAQQVLTSVDKRRPGVRWDRNRHRVRDVPYNPMTRNTEHYCTAWKYGTGWSTQVMSDKSIIKSVAKQHYCTHWRYAIGWSTDVYTDHQIVDKTIDQMAILTRRTTAKEVAEN</sequence>
<evidence type="ECO:0000256" key="1">
    <source>
        <dbReference type="SAM" id="MobiDB-lite"/>
    </source>
</evidence>
<organism evidence="2">
    <name type="scientific">Medioppia subpectinata</name>
    <dbReference type="NCBI Taxonomy" id="1979941"/>
    <lineage>
        <taxon>Eukaryota</taxon>
        <taxon>Metazoa</taxon>
        <taxon>Ecdysozoa</taxon>
        <taxon>Arthropoda</taxon>
        <taxon>Chelicerata</taxon>
        <taxon>Arachnida</taxon>
        <taxon>Acari</taxon>
        <taxon>Acariformes</taxon>
        <taxon>Sarcoptiformes</taxon>
        <taxon>Oribatida</taxon>
        <taxon>Brachypylina</taxon>
        <taxon>Oppioidea</taxon>
        <taxon>Oppiidae</taxon>
        <taxon>Medioppia</taxon>
    </lineage>
</organism>
<dbReference type="GO" id="GO:0004623">
    <property type="term" value="F:phospholipase A2 activity"/>
    <property type="evidence" value="ECO:0007669"/>
    <property type="project" value="TreeGrafter"/>
</dbReference>
<dbReference type="GO" id="GO:0070292">
    <property type="term" value="P:N-acylphosphatidylethanolamine metabolic process"/>
    <property type="evidence" value="ECO:0007669"/>
    <property type="project" value="TreeGrafter"/>
</dbReference>
<accession>A0A7R9KQH4</accession>
<dbReference type="Gene3D" id="3.90.1720.10">
    <property type="entry name" value="endopeptidase domain like (from Nostoc punctiforme)"/>
    <property type="match status" value="1"/>
</dbReference>
<dbReference type="EMBL" id="OC859134">
    <property type="protein sequence ID" value="CAD7627242.1"/>
    <property type="molecule type" value="Genomic_DNA"/>
</dbReference>
<dbReference type="InterPro" id="IPR051496">
    <property type="entry name" value="H-rev107_PLA/AT"/>
</dbReference>
<dbReference type="GO" id="GO:0008970">
    <property type="term" value="F:phospholipase A1 activity"/>
    <property type="evidence" value="ECO:0007669"/>
    <property type="project" value="TreeGrafter"/>
</dbReference>
<gene>
    <name evidence="2" type="ORF">OSB1V03_LOCUS7672</name>
</gene>
<protein>
    <submittedName>
        <fullName evidence="2">Uncharacterized protein</fullName>
    </submittedName>
</protein>
<dbReference type="PANTHER" id="PTHR13943:SF77">
    <property type="entry name" value="LRAT DOMAIN-CONTAINING PROTEIN"/>
    <property type="match status" value="1"/>
</dbReference>